<keyword evidence="2" id="KW-1185">Reference proteome</keyword>
<organism evidence="1 2">
    <name type="scientific">Chromobacterium subtsugae</name>
    <dbReference type="NCBI Taxonomy" id="251747"/>
    <lineage>
        <taxon>Bacteria</taxon>
        <taxon>Pseudomonadati</taxon>
        <taxon>Pseudomonadota</taxon>
        <taxon>Betaproteobacteria</taxon>
        <taxon>Neisseriales</taxon>
        <taxon>Chromobacteriaceae</taxon>
        <taxon>Chromobacterium</taxon>
    </lineage>
</organism>
<reference evidence="1 2" key="1">
    <citation type="submission" date="2021-05" db="EMBL/GenBank/DDBJ databases">
        <title>Draft Whole Genome Sequencing Of Biosensor Chromobacterium violaceum Strain CV026 Reveals A Regulatory RNA In Chromobacterium violaceum Phenotype Regulatory Network.</title>
        <authorList>
            <person name="Hong K.W."/>
            <person name="Chan K.G."/>
            <person name="Chang C.-Y."/>
        </authorList>
    </citation>
    <scope>NUCLEOTIDE SEQUENCE [LARGE SCALE GENOMIC DNA]</scope>
    <source>
        <strain evidence="1 2">ATCC 31532</strain>
    </source>
</reference>
<protein>
    <submittedName>
        <fullName evidence="1">Uncharacterized protein</fullName>
    </submittedName>
</protein>
<evidence type="ECO:0000313" key="2">
    <source>
        <dbReference type="Proteomes" id="UP000711178"/>
    </source>
</evidence>
<dbReference type="EMBL" id="JAHDTB010000014">
    <property type="protein sequence ID" value="MBW8289013.1"/>
    <property type="molecule type" value="Genomic_DNA"/>
</dbReference>
<gene>
    <name evidence="1" type="ORF">KIF53_15375</name>
</gene>
<dbReference type="Proteomes" id="UP000711178">
    <property type="component" value="Unassembled WGS sequence"/>
</dbReference>
<comment type="caution">
    <text evidence="1">The sequence shown here is derived from an EMBL/GenBank/DDBJ whole genome shotgun (WGS) entry which is preliminary data.</text>
</comment>
<name>A0ABS7FG13_9NEIS</name>
<sequence length="496" mass="51941">MTDVTKETLDLMKAAGQDINKTVTLSTGLMGYDLSGPAKNLYPVLTPLRNKIPRVPGGFGGSTNWKVIMGLNGSGVASMPWVPEGQRSGRMSYQAVPKSAIYVTLGEEDGLTFEAESASAEFENARATAGVRLLQQTMIKEEKAILGGNASVSLGTPASPVVSAYAPTGLAATLPAGNYSVIVAALTFEGIKVASLAGGVITSQQIKGADGQTYTLNGGVSNKSANAVQGVTIGQALAATVQPVNGALGYAWFVGAAGGETLQAITTLNSVTFTAPLAANRQPASVLVADFSANPGMAFDGLLYSAFNPASSAYIVTLPTGPAGQGTPLTPGGRGNVVEIDNMLKGMWDTYRLGATVIYVNSQEATNITSKVMNSAQGTLLRYNSESSGNQPYRVTGSGVVDSYFNPYVEGGGRIIPIVIHPDLPPGTIVARCEELPVSYQNSEIQNVVEMKMRRDYYQIDWPLRTRMYEMGVYAEGVLANYAPFAMGVITNIGNG</sequence>
<accession>A0ABS7FG13</accession>
<dbReference type="GeneID" id="89685772"/>
<evidence type="ECO:0000313" key="1">
    <source>
        <dbReference type="EMBL" id="MBW8289013.1"/>
    </source>
</evidence>
<proteinExistence type="predicted"/>
<dbReference type="RefSeq" id="WP_043573607.1">
    <property type="nucleotide sequence ID" value="NZ_CP142381.1"/>
</dbReference>